<comment type="caution">
    <text evidence="2">The sequence shown here is derived from an EMBL/GenBank/DDBJ whole genome shotgun (WGS) entry which is preliminary data.</text>
</comment>
<reference evidence="2 3" key="1">
    <citation type="journal article" date="2021" name="Comput. Struct. Biotechnol. J.">
        <title>De novo genome assembly of the potent medicinal plant Rehmannia glutinosa using nanopore technology.</title>
        <authorList>
            <person name="Ma L."/>
            <person name="Dong C."/>
            <person name="Song C."/>
            <person name="Wang X."/>
            <person name="Zheng X."/>
            <person name="Niu Y."/>
            <person name="Chen S."/>
            <person name="Feng W."/>
        </authorList>
    </citation>
    <scope>NUCLEOTIDE SEQUENCE [LARGE SCALE GENOMIC DNA]</scope>
    <source>
        <strain evidence="2">DH-2019</strain>
    </source>
</reference>
<evidence type="ECO:0000256" key="1">
    <source>
        <dbReference type="ARBA" id="ARBA00023277"/>
    </source>
</evidence>
<evidence type="ECO:0000313" key="3">
    <source>
        <dbReference type="Proteomes" id="UP001318860"/>
    </source>
</evidence>
<evidence type="ECO:0000313" key="2">
    <source>
        <dbReference type="EMBL" id="KAK6148250.1"/>
    </source>
</evidence>
<name>A0ABR0WM59_REHGL</name>
<dbReference type="PANTHER" id="PTHR31268:SF10">
    <property type="entry name" value="GALACTINOL--SUCROSE GALACTOSYLTRANSFERASE"/>
    <property type="match status" value="1"/>
</dbReference>
<accession>A0ABR0WM59</accession>
<organism evidence="2 3">
    <name type="scientific">Rehmannia glutinosa</name>
    <name type="common">Chinese foxglove</name>
    <dbReference type="NCBI Taxonomy" id="99300"/>
    <lineage>
        <taxon>Eukaryota</taxon>
        <taxon>Viridiplantae</taxon>
        <taxon>Streptophyta</taxon>
        <taxon>Embryophyta</taxon>
        <taxon>Tracheophyta</taxon>
        <taxon>Spermatophyta</taxon>
        <taxon>Magnoliopsida</taxon>
        <taxon>eudicotyledons</taxon>
        <taxon>Gunneridae</taxon>
        <taxon>Pentapetalae</taxon>
        <taxon>asterids</taxon>
        <taxon>lamiids</taxon>
        <taxon>Lamiales</taxon>
        <taxon>Orobanchaceae</taxon>
        <taxon>Rehmannieae</taxon>
        <taxon>Rehmannia</taxon>
    </lineage>
</organism>
<dbReference type="EMBL" id="JABTTQ020000010">
    <property type="protein sequence ID" value="KAK6148250.1"/>
    <property type="molecule type" value="Genomic_DNA"/>
</dbReference>
<dbReference type="Pfam" id="PF05691">
    <property type="entry name" value="Raffinose_syn"/>
    <property type="match status" value="1"/>
</dbReference>
<protein>
    <submittedName>
        <fullName evidence="2">Uncharacterized protein</fullName>
    </submittedName>
</protein>
<keyword evidence="3" id="KW-1185">Reference proteome</keyword>
<proteinExistence type="predicted"/>
<sequence length="251" mass="27331">MHDFKVLKKLVLPDGSILRAKYAGRPTRDCLFVDTVMDGKSLLKIWNLNKLSGVVGIFNCQGAGNWPLRDGVEHNSNSSSTSLILSGHVSPQDIDFLQEVADESWNGDCAVYAFHTGSLSRLSKEASVEVSLGTLECEIFTVSPIRVLNETLEFTPIGLIDMFNSGGATEGLSFTFEASGCNVRIEARGCGRFGAYSSKKPIYCTVDGKKEEFEYNPENGLLTKDSLGSKNNGHVYKGNYASLMSTSQSKC</sequence>
<keyword evidence="1" id="KW-0119">Carbohydrate metabolism</keyword>
<gene>
    <name evidence="2" type="ORF">DH2020_019162</name>
</gene>
<dbReference type="InterPro" id="IPR008811">
    <property type="entry name" value="Glycosyl_hydrolases_36"/>
</dbReference>
<dbReference type="PANTHER" id="PTHR31268">
    <property type="match status" value="1"/>
</dbReference>
<dbReference type="Proteomes" id="UP001318860">
    <property type="component" value="Unassembled WGS sequence"/>
</dbReference>